<dbReference type="InterPro" id="IPR011009">
    <property type="entry name" value="Kinase-like_dom_sf"/>
</dbReference>
<keyword evidence="10" id="KW-0206">Cytoskeleton</keyword>
<dbReference type="SUPFAM" id="SSF52540">
    <property type="entry name" value="P-loop containing nucleoside triphosphate hydrolases"/>
    <property type="match status" value="1"/>
</dbReference>
<evidence type="ECO:0000256" key="9">
    <source>
        <dbReference type="ARBA" id="ARBA00023203"/>
    </source>
</evidence>
<dbReference type="Pfam" id="PF00069">
    <property type="entry name" value="Pkinase"/>
    <property type="match status" value="1"/>
</dbReference>
<accession>A0AAE1UJI5</accession>
<dbReference type="Gene3D" id="1.20.58.530">
    <property type="match status" value="1"/>
</dbReference>
<feature type="region of interest" description="Disordered" evidence="13">
    <location>
        <begin position="1164"/>
        <end position="1186"/>
    </location>
</feature>
<evidence type="ECO:0000256" key="8">
    <source>
        <dbReference type="ARBA" id="ARBA00023175"/>
    </source>
</evidence>
<evidence type="ECO:0000256" key="12">
    <source>
        <dbReference type="PROSITE-ProRule" id="PRU00782"/>
    </source>
</evidence>
<dbReference type="SMART" id="SM00242">
    <property type="entry name" value="MYSc"/>
    <property type="match status" value="1"/>
</dbReference>
<evidence type="ECO:0000256" key="7">
    <source>
        <dbReference type="ARBA" id="ARBA00023123"/>
    </source>
</evidence>
<evidence type="ECO:0000259" key="15">
    <source>
        <dbReference type="PROSITE" id="PS51456"/>
    </source>
</evidence>
<dbReference type="GO" id="GO:0003779">
    <property type="term" value="F:actin binding"/>
    <property type="evidence" value="ECO:0007669"/>
    <property type="project" value="UniProtKB-KW"/>
</dbReference>
<evidence type="ECO:0000313" key="17">
    <source>
        <dbReference type="Proteomes" id="UP001292094"/>
    </source>
</evidence>
<dbReference type="GO" id="GO:0042995">
    <property type="term" value="C:cell projection"/>
    <property type="evidence" value="ECO:0007669"/>
    <property type="project" value="UniProtKB-SubCell"/>
</dbReference>
<evidence type="ECO:0000256" key="1">
    <source>
        <dbReference type="ARBA" id="ARBA00004245"/>
    </source>
</evidence>
<sequence length="1276" mass="145332">MTSSYVIFGAFIRISVPRPFFSGDGSCCLLCGRGVNGGRASAGRGWTGWCAFLSSDWSSLGVFPATIMNFDSLPDPENRFELDRRLDTGSCAQVYLAKDLENDNKNVAVKILEDFECHRDEVEQEHRTLQGLGMHENFPHYTGVFRRKDQIWFVMEYMSLGSVCEFAEGYRRNGQRMSEELIAYILKEIAKAVQDLHQANTIYRDLHGKNVLITQDGKIKLVDFGTCVQLPNTMAKTDLSIGTPHWMAPEVIECQQKTESEDQQRKTGSEGYDNRCDVWAIGITAIELGDGGVPPNADVTHPVRCLLHTLHNPPPTPKRISDWSNEFNDFISECLVKNPDHRPVMLEVLEHPFLSTVPVDTSEIRKKLVSEHTRLMASKPPTPNLQSAVIQPHTFFVRQGYLKTDYKSKPVKMVADDLAGLQHFNDEIVLETLFHRWQQSKIYTWGCRRLNFSQPIFRQIKKQYSSKSRSQNEPHLFAVSDRAHQDMLHHKQHQTIILSGESGSGKTFNYHHLISHLCYIGQSNLSLIHKVQNIGVVLDSFGNAHTELSSNSTRHLRYFDVTFSKTGKLSTHYNYLPKHSYDNEVLYAQEFVKVEDALKVIGFKEREIHTLYLVLSSILILGNVEFSGGDDATIQDLEPIEEVCRLLDIDEKKLTWCLCNKIITLPGQPVSQTKKSESEAYNERDSLVRTLYSRLVDFVVNTLISNFRGDPYAIGILDTSGFEANERNSLDTMLINVANEQLQYYYNQYIFNWEMVNYAEEGIPIKNFTFPDNHHILQLYLSKPQGIFTLLENVTRENDGCDVHFAQIVQTFRKSANEHLKSMFTGKLTVTGNLTMLEELDSGKKKLGISKQEKKTARPLNTQIQGYQFLAFEFDETVDVTKDNARLLLVRLKMEGWAIGEDKVFLKYYNEEFLSRLYESSVKKIVKIQAMMRAYMWRKRKTNGGKRESVEEVKENEGEEEARKENPEVAEKIKSRERFGEATLEGEAARYVQYYFRKWKMRTLFQQLNIYRADKQQQLVYFSQQVHLYGQELQAKQQRTLNNEPLNRLSLVRNEAPNSHNQLLKSPINRNANYKILPLDYMLYTYFDTTYLCDPTRARKAHNDDDWEAPFKSRKATARAVNMGIVEQGGGGGGGGGIPKRGGRGGGGGGGRGGGYMGLQHQAGGGYNSQQAGGGGYNSQQAGGGGYNSQQNYTEANYTPGDVRSRMAMFNQDNTKQQKNKYGGGGSNSNVNKSNVNSSNRFTPRYWELFEAYKISKESNTSSHCEVMGRQRHKWI</sequence>
<comment type="caution">
    <text evidence="16">The sequence shown here is derived from an EMBL/GenBank/DDBJ whole genome shotgun (WGS) entry which is preliminary data.</text>
</comment>
<dbReference type="Gene3D" id="3.40.850.10">
    <property type="entry name" value="Kinesin motor domain"/>
    <property type="match status" value="1"/>
</dbReference>
<dbReference type="GO" id="GO:0004674">
    <property type="term" value="F:protein serine/threonine kinase activity"/>
    <property type="evidence" value="ECO:0007669"/>
    <property type="project" value="TreeGrafter"/>
</dbReference>
<keyword evidence="3" id="KW-0963">Cytoplasm</keyword>
<feature type="domain" description="Protein kinase" evidence="14">
    <location>
        <begin position="80"/>
        <end position="354"/>
    </location>
</feature>
<protein>
    <recommendedName>
        <fullName evidence="18">Neither inactivation nor afterpotential protein C</fullName>
    </recommendedName>
</protein>
<name>A0AAE1UJI5_9EUCA</name>
<evidence type="ECO:0000256" key="6">
    <source>
        <dbReference type="ARBA" id="ARBA00022840"/>
    </source>
</evidence>
<dbReference type="Proteomes" id="UP001292094">
    <property type="component" value="Unassembled WGS sequence"/>
</dbReference>
<evidence type="ECO:0000256" key="10">
    <source>
        <dbReference type="ARBA" id="ARBA00023212"/>
    </source>
</evidence>
<dbReference type="GO" id="GO:0000146">
    <property type="term" value="F:microfilament motor activity"/>
    <property type="evidence" value="ECO:0007669"/>
    <property type="project" value="TreeGrafter"/>
</dbReference>
<dbReference type="InterPro" id="IPR036961">
    <property type="entry name" value="Kinesin_motor_dom_sf"/>
</dbReference>
<feature type="region of interest" description="Disordered" evidence="13">
    <location>
        <begin position="946"/>
        <end position="969"/>
    </location>
</feature>
<feature type="domain" description="Myosin motor" evidence="15">
    <location>
        <begin position="413"/>
        <end position="792"/>
    </location>
</feature>
<dbReference type="PANTHER" id="PTHR46256:SF2">
    <property type="entry name" value="NEITHER INACTIVATION NOR AFTERPOTENTIAL PROTEIN C"/>
    <property type="match status" value="1"/>
</dbReference>
<dbReference type="PROSITE" id="PS50096">
    <property type="entry name" value="IQ"/>
    <property type="match status" value="1"/>
</dbReference>
<dbReference type="Gene3D" id="1.10.510.10">
    <property type="entry name" value="Transferase(Phosphotransferase) domain 1"/>
    <property type="match status" value="1"/>
</dbReference>
<dbReference type="InterPro" id="IPR001609">
    <property type="entry name" value="Myosin_head_motor_dom-like"/>
</dbReference>
<dbReference type="GO" id="GO:0005524">
    <property type="term" value="F:ATP binding"/>
    <property type="evidence" value="ECO:0007669"/>
    <property type="project" value="UniProtKB-UniRule"/>
</dbReference>
<dbReference type="InterPro" id="IPR027417">
    <property type="entry name" value="P-loop_NTPase"/>
</dbReference>
<evidence type="ECO:0008006" key="18">
    <source>
        <dbReference type="Google" id="ProtNLM"/>
    </source>
</evidence>
<dbReference type="AlphaFoldDB" id="A0AAE1UJI5"/>
<evidence type="ECO:0000313" key="16">
    <source>
        <dbReference type="EMBL" id="KAK4327243.1"/>
    </source>
</evidence>
<dbReference type="Gene3D" id="1.20.120.720">
    <property type="entry name" value="Myosin VI head, motor domain, U50 subdomain"/>
    <property type="match status" value="1"/>
</dbReference>
<dbReference type="EMBL" id="JAWZYT010000161">
    <property type="protein sequence ID" value="KAK4327243.1"/>
    <property type="molecule type" value="Genomic_DNA"/>
</dbReference>
<keyword evidence="11" id="KW-0966">Cell projection</keyword>
<comment type="caution">
    <text evidence="12">Lacks conserved residue(s) required for the propagation of feature annotation.</text>
</comment>
<dbReference type="GO" id="GO:0030832">
    <property type="term" value="P:regulation of actin filament length"/>
    <property type="evidence" value="ECO:0007669"/>
    <property type="project" value="TreeGrafter"/>
</dbReference>
<dbReference type="GO" id="GO:0016459">
    <property type="term" value="C:myosin complex"/>
    <property type="evidence" value="ECO:0007669"/>
    <property type="project" value="UniProtKB-KW"/>
</dbReference>
<comment type="subcellular location">
    <subcellularLocation>
        <location evidence="2">Cell projection</location>
    </subcellularLocation>
    <subcellularLocation>
        <location evidence="1">Cytoplasm</location>
        <location evidence="1">Cytoskeleton</location>
    </subcellularLocation>
</comment>
<keyword evidence="17" id="KW-1185">Reference proteome</keyword>
<evidence type="ECO:0000259" key="14">
    <source>
        <dbReference type="PROSITE" id="PS50011"/>
    </source>
</evidence>
<feature type="region of interest" description="Disordered" evidence="13">
    <location>
        <begin position="1127"/>
        <end position="1152"/>
    </location>
</feature>
<evidence type="ECO:0000256" key="2">
    <source>
        <dbReference type="ARBA" id="ARBA00004316"/>
    </source>
</evidence>
<evidence type="ECO:0000256" key="13">
    <source>
        <dbReference type="SAM" id="MobiDB-lite"/>
    </source>
</evidence>
<keyword evidence="5 12" id="KW-0547">Nucleotide-binding</keyword>
<feature type="region of interest" description="Disordered" evidence="13">
    <location>
        <begin position="1216"/>
        <end position="1240"/>
    </location>
</feature>
<keyword evidence="7 12" id="KW-0518">Myosin</keyword>
<comment type="similarity">
    <text evidence="12">Belongs to the TRAFAC class myosin-kinesin ATPase superfamily. Myosin family.</text>
</comment>
<dbReference type="Pfam" id="PF00063">
    <property type="entry name" value="Myosin_head"/>
    <property type="match status" value="2"/>
</dbReference>
<feature type="compositionally biased region" description="Low complexity" evidence="13">
    <location>
        <begin position="1228"/>
        <end position="1240"/>
    </location>
</feature>
<dbReference type="InterPro" id="IPR052409">
    <property type="entry name" value="Myosin-III_kinase_activity"/>
</dbReference>
<dbReference type="PANTHER" id="PTHR46256">
    <property type="entry name" value="AGAP011099-PA"/>
    <property type="match status" value="1"/>
</dbReference>
<dbReference type="PROSITE" id="PS50011">
    <property type="entry name" value="PROTEIN_KINASE_DOM"/>
    <property type="match status" value="1"/>
</dbReference>
<evidence type="ECO:0000256" key="4">
    <source>
        <dbReference type="ARBA" id="ARBA00022737"/>
    </source>
</evidence>
<proteinExistence type="inferred from homology"/>
<keyword evidence="4" id="KW-0677">Repeat</keyword>
<evidence type="ECO:0000256" key="11">
    <source>
        <dbReference type="ARBA" id="ARBA00023273"/>
    </source>
</evidence>
<organism evidence="16 17">
    <name type="scientific">Petrolisthes manimaculis</name>
    <dbReference type="NCBI Taxonomy" id="1843537"/>
    <lineage>
        <taxon>Eukaryota</taxon>
        <taxon>Metazoa</taxon>
        <taxon>Ecdysozoa</taxon>
        <taxon>Arthropoda</taxon>
        <taxon>Crustacea</taxon>
        <taxon>Multicrustacea</taxon>
        <taxon>Malacostraca</taxon>
        <taxon>Eumalacostraca</taxon>
        <taxon>Eucarida</taxon>
        <taxon>Decapoda</taxon>
        <taxon>Pleocyemata</taxon>
        <taxon>Anomura</taxon>
        <taxon>Galatheoidea</taxon>
        <taxon>Porcellanidae</taxon>
        <taxon>Petrolisthes</taxon>
    </lineage>
</organism>
<evidence type="ECO:0000256" key="5">
    <source>
        <dbReference type="ARBA" id="ARBA00022741"/>
    </source>
</evidence>
<dbReference type="SUPFAM" id="SSF56112">
    <property type="entry name" value="Protein kinase-like (PK-like)"/>
    <property type="match status" value="1"/>
</dbReference>
<keyword evidence="9 12" id="KW-0009">Actin-binding</keyword>
<keyword evidence="6 12" id="KW-0067">ATP-binding</keyword>
<reference evidence="16" key="1">
    <citation type="submission" date="2023-11" db="EMBL/GenBank/DDBJ databases">
        <title>Genome assemblies of two species of porcelain crab, Petrolisthes cinctipes and Petrolisthes manimaculis (Anomura: Porcellanidae).</title>
        <authorList>
            <person name="Angst P."/>
        </authorList>
    </citation>
    <scope>NUCLEOTIDE SEQUENCE</scope>
    <source>
        <strain evidence="16">PB745_02</strain>
        <tissue evidence="16">Gill</tissue>
    </source>
</reference>
<dbReference type="PRINTS" id="PR00193">
    <property type="entry name" value="MYOSINHEAVY"/>
</dbReference>
<evidence type="ECO:0000256" key="3">
    <source>
        <dbReference type="ARBA" id="ARBA00022490"/>
    </source>
</evidence>
<dbReference type="PROSITE" id="PS51456">
    <property type="entry name" value="MYOSIN_MOTOR"/>
    <property type="match status" value="1"/>
</dbReference>
<gene>
    <name evidence="16" type="ORF">Pmani_002298</name>
</gene>
<dbReference type="Gene3D" id="1.20.5.4820">
    <property type="match status" value="1"/>
</dbReference>
<feature type="binding site" evidence="12">
    <location>
        <begin position="500"/>
        <end position="507"/>
    </location>
    <ligand>
        <name>ATP</name>
        <dbReference type="ChEBI" id="CHEBI:30616"/>
    </ligand>
</feature>
<keyword evidence="8 12" id="KW-0505">Motor protein</keyword>
<dbReference type="InterPro" id="IPR000719">
    <property type="entry name" value="Prot_kinase_dom"/>
</dbReference>